<dbReference type="PANTHER" id="PTHR46268:SF6">
    <property type="entry name" value="UNIVERSAL STRESS PROTEIN UP12"/>
    <property type="match status" value="1"/>
</dbReference>
<dbReference type="Proteomes" id="UP000270530">
    <property type="component" value="Chromosome"/>
</dbReference>
<dbReference type="Pfam" id="PF00582">
    <property type="entry name" value="Usp"/>
    <property type="match status" value="1"/>
</dbReference>
<comment type="similarity">
    <text evidence="1">Belongs to the universal stress protein A family.</text>
</comment>
<keyword evidence="4" id="KW-1185">Reference proteome</keyword>
<dbReference type="InterPro" id="IPR006016">
    <property type="entry name" value="UspA"/>
</dbReference>
<dbReference type="PANTHER" id="PTHR46268">
    <property type="entry name" value="STRESS RESPONSE PROTEIN NHAX"/>
    <property type="match status" value="1"/>
</dbReference>
<evidence type="ECO:0000313" key="3">
    <source>
        <dbReference type="EMBL" id="BBD81141.1"/>
    </source>
</evidence>
<sequence length="138" mass="14946">MLSHLLVGYDGSESAKHAFQFAVELARLCQARIRVVSVLQVSEGGADACALLMAETNNERLEEIRSELAALAPAAMDRIEIVVLHGSPGDLILEQVRQYDIDHIVLGHTERGALARWLVGSVSADMLARAHLPVTIVP</sequence>
<evidence type="ECO:0000313" key="4">
    <source>
        <dbReference type="Proteomes" id="UP000270530"/>
    </source>
</evidence>
<dbReference type="InterPro" id="IPR014729">
    <property type="entry name" value="Rossmann-like_a/b/a_fold"/>
</dbReference>
<dbReference type="PRINTS" id="PR01438">
    <property type="entry name" value="UNVRSLSTRESS"/>
</dbReference>
<accession>A0A2Z6E8P0</accession>
<dbReference type="CDD" id="cd00293">
    <property type="entry name" value="USP-like"/>
    <property type="match status" value="1"/>
</dbReference>
<dbReference type="SUPFAM" id="SSF52402">
    <property type="entry name" value="Adenine nucleotide alpha hydrolases-like"/>
    <property type="match status" value="1"/>
</dbReference>
<proteinExistence type="inferred from homology"/>
<dbReference type="RefSeq" id="WP_126539589.1">
    <property type="nucleotide sequence ID" value="NZ_AP018560.1"/>
</dbReference>
<dbReference type="Gene3D" id="3.40.50.620">
    <property type="entry name" value="HUPs"/>
    <property type="match status" value="1"/>
</dbReference>
<reference evidence="4" key="2">
    <citation type="submission" date="2018-06" db="EMBL/GenBank/DDBJ databases">
        <title>Genome sequence of Rhodanobacteraceae bacterium strain Dysh456.</title>
        <authorList>
            <person name="Fukui M."/>
        </authorList>
    </citation>
    <scope>NUCLEOTIDE SEQUENCE [LARGE SCALE GENOMIC DNA]</scope>
    <source>
        <strain evidence="4">Dysh456</strain>
    </source>
</reference>
<dbReference type="AlphaFoldDB" id="A0A2Z6E8P0"/>
<organism evidence="3 4">
    <name type="scientific">Aerosticca soli</name>
    <dbReference type="NCBI Taxonomy" id="2010829"/>
    <lineage>
        <taxon>Bacteria</taxon>
        <taxon>Pseudomonadati</taxon>
        <taxon>Pseudomonadota</taxon>
        <taxon>Gammaproteobacteria</taxon>
        <taxon>Lysobacterales</taxon>
        <taxon>Rhodanobacteraceae</taxon>
        <taxon>Aerosticca</taxon>
    </lineage>
</organism>
<dbReference type="OrthoDB" id="5512223at2"/>
<name>A0A2Z6E8P0_9GAMM</name>
<dbReference type="EMBL" id="AP018560">
    <property type="protein sequence ID" value="BBD81141.1"/>
    <property type="molecule type" value="Genomic_DNA"/>
</dbReference>
<evidence type="ECO:0000256" key="1">
    <source>
        <dbReference type="ARBA" id="ARBA00008791"/>
    </source>
</evidence>
<dbReference type="InterPro" id="IPR006015">
    <property type="entry name" value="Universal_stress_UspA"/>
</dbReference>
<feature type="domain" description="UspA" evidence="2">
    <location>
        <begin position="1"/>
        <end position="138"/>
    </location>
</feature>
<gene>
    <name evidence="3" type="ORF">ALSL_2517</name>
</gene>
<reference evidence="4" key="1">
    <citation type="submission" date="2018-04" db="EMBL/GenBank/DDBJ databases">
        <authorList>
            <person name="Watanabe M."/>
            <person name="Kojima H."/>
        </authorList>
    </citation>
    <scope>NUCLEOTIDE SEQUENCE [LARGE SCALE GENOMIC DNA]</scope>
    <source>
        <strain evidence="4">Dysh456</strain>
    </source>
</reference>
<dbReference type="KEGG" id="rbd:ALSL_2517"/>
<evidence type="ECO:0000259" key="2">
    <source>
        <dbReference type="Pfam" id="PF00582"/>
    </source>
</evidence>
<protein>
    <recommendedName>
        <fullName evidence="2">UspA domain-containing protein</fullName>
    </recommendedName>
</protein>